<name>A0A0V8E4W0_LACLL</name>
<protein>
    <submittedName>
        <fullName evidence="1">Uncharacterized protein</fullName>
    </submittedName>
</protein>
<dbReference type="PATRIC" id="fig|1360.109.peg.610"/>
<dbReference type="AlphaFoldDB" id="A0A0V8E4W0"/>
<comment type="caution">
    <text evidence="1">The sequence shown here is derived from an EMBL/GenBank/DDBJ whole genome shotgun (WGS) entry which is preliminary data.</text>
</comment>
<organism evidence="1 2">
    <name type="scientific">Lactococcus lactis subsp. lactis</name>
    <name type="common">Streptococcus lactis</name>
    <dbReference type="NCBI Taxonomy" id="1360"/>
    <lineage>
        <taxon>Bacteria</taxon>
        <taxon>Bacillati</taxon>
        <taxon>Bacillota</taxon>
        <taxon>Bacilli</taxon>
        <taxon>Lactobacillales</taxon>
        <taxon>Streptococcaceae</taxon>
        <taxon>Lactococcus</taxon>
    </lineage>
</organism>
<evidence type="ECO:0000313" key="1">
    <source>
        <dbReference type="EMBL" id="KSU20823.1"/>
    </source>
</evidence>
<gene>
    <name evidence="1" type="ORF">LMG9449_0558</name>
</gene>
<dbReference type="Proteomes" id="UP000053612">
    <property type="component" value="Unassembled WGS sequence"/>
</dbReference>
<dbReference type="EMBL" id="LKLS01000060">
    <property type="protein sequence ID" value="KSU20823.1"/>
    <property type="molecule type" value="Genomic_DNA"/>
</dbReference>
<reference evidence="2" key="1">
    <citation type="submission" date="2015-10" db="EMBL/GenBank/DDBJ databases">
        <title>Draft Genome Sequences of 11 Lactococcus lactis subspecies cremoris strains.</title>
        <authorList>
            <person name="Wels M."/>
            <person name="Backus L."/>
            <person name="Boekhorst J."/>
            <person name="Dijkstra A."/>
            <person name="Beerthuizen M."/>
            <person name="Kelly W."/>
            <person name="Siezen R."/>
            <person name="Bachmann H."/>
            <person name="Van Hijum S."/>
        </authorList>
    </citation>
    <scope>NUCLEOTIDE SEQUENCE [LARGE SCALE GENOMIC DNA]</scope>
    <source>
        <strain evidence="2">LMG9449</strain>
    </source>
</reference>
<evidence type="ECO:0000313" key="2">
    <source>
        <dbReference type="Proteomes" id="UP000053612"/>
    </source>
</evidence>
<accession>A0A0V8E4W0</accession>
<proteinExistence type="predicted"/>
<sequence length="37" mass="4270">MFSFILFGKLRNRTSNLIILTKKGKIIMKVFAKVLIS</sequence>